<proteinExistence type="predicted"/>
<name>A0A563ELQ5_9PSEU</name>
<evidence type="ECO:0000256" key="1">
    <source>
        <dbReference type="SAM" id="Phobius"/>
    </source>
</evidence>
<dbReference type="AlphaFoldDB" id="A0A563ELQ5"/>
<evidence type="ECO:0008006" key="4">
    <source>
        <dbReference type="Google" id="ProtNLM"/>
    </source>
</evidence>
<dbReference type="EMBL" id="VOBR01000022">
    <property type="protein sequence ID" value="TWP48192.1"/>
    <property type="molecule type" value="Genomic_DNA"/>
</dbReference>
<feature type="transmembrane region" description="Helical" evidence="1">
    <location>
        <begin position="37"/>
        <end position="55"/>
    </location>
</feature>
<sequence length="160" mass="17778">MEIPYAADLKFVNRFLIAASAADLVAAELLVPWPTTRWILLVLGVLSLVWVLAYARSLTANPHTLDDEELRLRFSWSTDIPIPRHRIKSVRAEWSGSHGRTVEFADDTLSITAASTTSVHLTLTEPTEIQGHTVRFVRFHADEPAKAVQAFVTEASSRSA</sequence>
<evidence type="ECO:0000313" key="2">
    <source>
        <dbReference type="EMBL" id="TWP48192.1"/>
    </source>
</evidence>
<protein>
    <recommendedName>
        <fullName evidence="4">PH domain-containing protein</fullName>
    </recommendedName>
</protein>
<dbReference type="Proteomes" id="UP000316639">
    <property type="component" value="Unassembled WGS sequence"/>
</dbReference>
<keyword evidence="1" id="KW-0812">Transmembrane</keyword>
<keyword evidence="1" id="KW-0472">Membrane</keyword>
<keyword evidence="1" id="KW-1133">Transmembrane helix</keyword>
<evidence type="ECO:0000313" key="3">
    <source>
        <dbReference type="Proteomes" id="UP000316639"/>
    </source>
</evidence>
<accession>A0A563ELQ5</accession>
<dbReference type="OrthoDB" id="4337641at2"/>
<comment type="caution">
    <text evidence="2">The sequence shown here is derived from an EMBL/GenBank/DDBJ whole genome shotgun (WGS) entry which is preliminary data.</text>
</comment>
<dbReference type="RefSeq" id="WP_146356888.1">
    <property type="nucleotide sequence ID" value="NZ_VOBR01000022.1"/>
</dbReference>
<reference evidence="2 3" key="1">
    <citation type="submission" date="2019-07" db="EMBL/GenBank/DDBJ databases">
        <title>Lentzea xizangensis sp. nov., isolated from Qinghai-Tibetan Plateau Soils.</title>
        <authorList>
            <person name="Huang J."/>
        </authorList>
    </citation>
    <scope>NUCLEOTIDE SEQUENCE [LARGE SCALE GENOMIC DNA]</scope>
    <source>
        <strain evidence="2 3">FXJ1.1311</strain>
    </source>
</reference>
<gene>
    <name evidence="2" type="ORF">FKR81_29915</name>
</gene>
<organism evidence="2 3">
    <name type="scientific">Lentzea tibetensis</name>
    <dbReference type="NCBI Taxonomy" id="2591470"/>
    <lineage>
        <taxon>Bacteria</taxon>
        <taxon>Bacillati</taxon>
        <taxon>Actinomycetota</taxon>
        <taxon>Actinomycetes</taxon>
        <taxon>Pseudonocardiales</taxon>
        <taxon>Pseudonocardiaceae</taxon>
        <taxon>Lentzea</taxon>
    </lineage>
</organism>
<feature type="transmembrane region" description="Helical" evidence="1">
    <location>
        <begin position="12"/>
        <end position="31"/>
    </location>
</feature>
<keyword evidence="3" id="KW-1185">Reference proteome</keyword>